<accession>A0A0F7CNV3</accession>
<dbReference type="PANTHER" id="PTHR35525">
    <property type="entry name" value="BLL6575 PROTEIN"/>
    <property type="match status" value="1"/>
</dbReference>
<dbReference type="RefSeq" id="WP_030736519.1">
    <property type="nucleotide sequence ID" value="NZ_CP009922.3"/>
</dbReference>
<protein>
    <recommendedName>
        <fullName evidence="1">Zinc finger CGNR domain-containing protein</fullName>
    </recommendedName>
</protein>
<dbReference type="AlphaFoldDB" id="A0A0F7CNV3"/>
<dbReference type="PATRIC" id="fig|408015.6.peg.2210"/>
<evidence type="ECO:0000259" key="1">
    <source>
        <dbReference type="Pfam" id="PF11706"/>
    </source>
</evidence>
<reference evidence="2" key="1">
    <citation type="submission" date="2019-08" db="EMBL/GenBank/DDBJ databases">
        <title>Complete genome sequence of a mangrove-derived Streptomyces xiamenensis.</title>
        <authorList>
            <person name="Xu J."/>
        </authorList>
    </citation>
    <scope>NUCLEOTIDE SEQUENCE</scope>
    <source>
        <strain evidence="2">318</strain>
    </source>
</reference>
<organism evidence="2 3">
    <name type="scientific">Streptomyces xiamenensis</name>
    <dbReference type="NCBI Taxonomy" id="408015"/>
    <lineage>
        <taxon>Bacteria</taxon>
        <taxon>Bacillati</taxon>
        <taxon>Actinomycetota</taxon>
        <taxon>Actinomycetes</taxon>
        <taxon>Kitasatosporales</taxon>
        <taxon>Streptomycetaceae</taxon>
        <taxon>Streptomyces</taxon>
    </lineage>
</organism>
<dbReference type="EMBL" id="CP009922">
    <property type="protein sequence ID" value="AKG43561.1"/>
    <property type="molecule type" value="Genomic_DNA"/>
</dbReference>
<dbReference type="InterPro" id="IPR023286">
    <property type="entry name" value="ABATE_dom_sf"/>
</dbReference>
<evidence type="ECO:0000313" key="2">
    <source>
        <dbReference type="EMBL" id="AKG43561.1"/>
    </source>
</evidence>
<name>A0A0F7CNV3_9ACTN</name>
<evidence type="ECO:0000313" key="3">
    <source>
        <dbReference type="Proteomes" id="UP000034034"/>
    </source>
</evidence>
<proteinExistence type="predicted"/>
<dbReference type="HOGENOM" id="CLU_087298_3_1_11"/>
<dbReference type="STRING" id="408015.SXIM_21770"/>
<dbReference type="Proteomes" id="UP000034034">
    <property type="component" value="Chromosome"/>
</dbReference>
<dbReference type="Pfam" id="PF07336">
    <property type="entry name" value="ABATE"/>
    <property type="match status" value="1"/>
</dbReference>
<feature type="domain" description="Zinc finger CGNR" evidence="1">
    <location>
        <begin position="154"/>
        <end position="197"/>
    </location>
</feature>
<dbReference type="Pfam" id="PF11706">
    <property type="entry name" value="zf-CGNR"/>
    <property type="match status" value="1"/>
</dbReference>
<dbReference type="KEGG" id="sxi:SXIM_21770"/>
<dbReference type="InterPro" id="IPR010852">
    <property type="entry name" value="ABATE"/>
</dbReference>
<keyword evidence="3" id="KW-1185">Reference proteome</keyword>
<gene>
    <name evidence="2" type="ORF">SXIM_21770</name>
</gene>
<dbReference type="SUPFAM" id="SSF160904">
    <property type="entry name" value="Jann2411-like"/>
    <property type="match status" value="1"/>
</dbReference>
<dbReference type="InterPro" id="IPR021005">
    <property type="entry name" value="Znf_CGNR"/>
</dbReference>
<dbReference type="PANTHER" id="PTHR35525:SF3">
    <property type="entry name" value="BLL6575 PROTEIN"/>
    <property type="match status" value="1"/>
</dbReference>
<dbReference type="Gene3D" id="1.10.3300.10">
    <property type="entry name" value="Jann2411-like domain"/>
    <property type="match status" value="1"/>
</dbReference>
<sequence>MAGTATHHGIPLRSGSGLSYRFDPGALGFELLPTGGPDWMARYEVLHTPEDLRRWVGQSRLDPTPEPEIGAEDVPAARALRDALWRIGLARVAGEGPADADLATLNAAAARPPLVPVIGQDGAAGWAAPATGAQVLSTVARDAIAVLTGPYADRIRICSGDNCALMYVDTSRPGRRRWCAMENCGNRHKVRAHRARQSGE</sequence>